<dbReference type="KEGG" id="nsh:GXM_00142"/>
<dbReference type="RefSeq" id="WP_152587950.1">
    <property type="nucleotide sequence ID" value="NZ_CP045226.1"/>
</dbReference>
<evidence type="ECO:0000256" key="1">
    <source>
        <dbReference type="SAM" id="MobiDB-lite"/>
    </source>
</evidence>
<feature type="region of interest" description="Disordered" evidence="1">
    <location>
        <begin position="1"/>
        <end position="140"/>
    </location>
</feature>
<accession>A0A5P8VRY5</accession>
<gene>
    <name evidence="2" type="ORF">GXM_00142</name>
</gene>
<keyword evidence="3" id="KW-1185">Reference proteome</keyword>
<reference evidence="2 3" key="1">
    <citation type="submission" date="2019-10" db="EMBL/GenBank/DDBJ databases">
        <title>Genomic and transcriptomic insights into the perfect genentic adaptation of a filamentous nitrogen-fixing cyanobacterium to rice fields.</title>
        <authorList>
            <person name="Chen Z."/>
        </authorList>
    </citation>
    <scope>NUCLEOTIDE SEQUENCE [LARGE SCALE GENOMIC DNA]</scope>
    <source>
        <strain evidence="2">CCNUC1</strain>
    </source>
</reference>
<dbReference type="Proteomes" id="UP000326678">
    <property type="component" value="Chromosome Gxm1"/>
</dbReference>
<evidence type="ECO:0000313" key="3">
    <source>
        <dbReference type="Proteomes" id="UP000326678"/>
    </source>
</evidence>
<name>A0A5P8VRY5_9NOSO</name>
<sequence>MNKDKLTNDTTSGKTQLDPISGSDGFDGSHNPPPKGDSCSPSTPGSDNPFPKGKANSDSAPIGSDNPSPKGDSSPPSPRPPITGKPSKSEIESNFPTSNSEGSIQSSNNGSNNGGGKGVGKSSRSSASPGGGNNPGGKGK</sequence>
<feature type="compositionally biased region" description="Low complexity" evidence="1">
    <location>
        <begin position="98"/>
        <end position="111"/>
    </location>
</feature>
<protein>
    <submittedName>
        <fullName evidence="2">Uncharacterized protein</fullName>
    </submittedName>
</protein>
<feature type="compositionally biased region" description="Low complexity" evidence="1">
    <location>
        <begin position="64"/>
        <end position="74"/>
    </location>
</feature>
<evidence type="ECO:0000313" key="2">
    <source>
        <dbReference type="EMBL" id="QFS42669.1"/>
    </source>
</evidence>
<feature type="compositionally biased region" description="Gly residues" evidence="1">
    <location>
        <begin position="129"/>
        <end position="140"/>
    </location>
</feature>
<organism evidence="2 3">
    <name type="scientific">Nostoc sphaeroides CCNUC1</name>
    <dbReference type="NCBI Taxonomy" id="2653204"/>
    <lineage>
        <taxon>Bacteria</taxon>
        <taxon>Bacillati</taxon>
        <taxon>Cyanobacteriota</taxon>
        <taxon>Cyanophyceae</taxon>
        <taxon>Nostocales</taxon>
        <taxon>Nostocaceae</taxon>
        <taxon>Nostoc</taxon>
    </lineage>
</organism>
<dbReference type="EMBL" id="CP045226">
    <property type="protein sequence ID" value="QFS42669.1"/>
    <property type="molecule type" value="Genomic_DNA"/>
</dbReference>
<dbReference type="AlphaFoldDB" id="A0A5P8VRY5"/>
<proteinExistence type="predicted"/>